<evidence type="ECO:0000256" key="1">
    <source>
        <dbReference type="SAM" id="Phobius"/>
    </source>
</evidence>
<evidence type="ECO:0000313" key="2">
    <source>
        <dbReference type="EMBL" id="ODV66828.1"/>
    </source>
</evidence>
<accession>A0A1E4RHU4</accession>
<organism evidence="2 3">
    <name type="scientific">Hyphopichia burtonii NRRL Y-1933</name>
    <dbReference type="NCBI Taxonomy" id="984485"/>
    <lineage>
        <taxon>Eukaryota</taxon>
        <taxon>Fungi</taxon>
        <taxon>Dikarya</taxon>
        <taxon>Ascomycota</taxon>
        <taxon>Saccharomycotina</taxon>
        <taxon>Pichiomycetes</taxon>
        <taxon>Debaryomycetaceae</taxon>
        <taxon>Hyphopichia</taxon>
    </lineage>
</organism>
<protein>
    <submittedName>
        <fullName evidence="2">Uncharacterized protein</fullName>
    </submittedName>
</protein>
<reference evidence="3" key="1">
    <citation type="submission" date="2016-05" db="EMBL/GenBank/DDBJ databases">
        <title>Comparative genomics of biotechnologically important yeasts.</title>
        <authorList>
            <consortium name="DOE Joint Genome Institute"/>
            <person name="Riley R."/>
            <person name="Haridas S."/>
            <person name="Wolfe K.H."/>
            <person name="Lopes M.R."/>
            <person name="Hittinger C.T."/>
            <person name="Goker M."/>
            <person name="Salamov A."/>
            <person name="Wisecaver J."/>
            <person name="Long T.M."/>
            <person name="Aerts A.L."/>
            <person name="Barry K."/>
            <person name="Choi C."/>
            <person name="Clum A."/>
            <person name="Coughlan A.Y."/>
            <person name="Deshpande S."/>
            <person name="Douglass A.P."/>
            <person name="Hanson S.J."/>
            <person name="Klenk H.-P."/>
            <person name="Labutti K."/>
            <person name="Lapidus A."/>
            <person name="Lindquist E."/>
            <person name="Lipzen A."/>
            <person name="Meier-Kolthoff J.P."/>
            <person name="Ohm R.A."/>
            <person name="Otillar R.P."/>
            <person name="Pangilinan J."/>
            <person name="Peng Y."/>
            <person name="Rokas A."/>
            <person name="Rosa C.A."/>
            <person name="Scheuner C."/>
            <person name="Sibirny A.A."/>
            <person name="Slot J.C."/>
            <person name="Stielow J.B."/>
            <person name="Sun H."/>
            <person name="Kurtzman C.P."/>
            <person name="Blackwell M."/>
            <person name="Grigoriev I.V."/>
            <person name="Jeffries T.W."/>
        </authorList>
    </citation>
    <scope>NUCLEOTIDE SEQUENCE [LARGE SCALE GENOMIC DNA]</scope>
    <source>
        <strain evidence="3">NRRL Y-1933</strain>
    </source>
</reference>
<keyword evidence="3" id="KW-1185">Reference proteome</keyword>
<dbReference type="AlphaFoldDB" id="A0A1E4RHU4"/>
<gene>
    <name evidence="2" type="ORF">HYPBUDRAFT_152879</name>
</gene>
<feature type="transmembrane region" description="Helical" evidence="1">
    <location>
        <begin position="20"/>
        <end position="41"/>
    </location>
</feature>
<dbReference type="Proteomes" id="UP000095085">
    <property type="component" value="Unassembled WGS sequence"/>
</dbReference>
<evidence type="ECO:0000313" key="3">
    <source>
        <dbReference type="Proteomes" id="UP000095085"/>
    </source>
</evidence>
<keyword evidence="1" id="KW-0472">Membrane</keyword>
<dbReference type="GeneID" id="30995789"/>
<name>A0A1E4RHU4_9ASCO</name>
<dbReference type="EMBL" id="KV454541">
    <property type="protein sequence ID" value="ODV66828.1"/>
    <property type="molecule type" value="Genomic_DNA"/>
</dbReference>
<keyword evidence="1" id="KW-1133">Transmembrane helix</keyword>
<keyword evidence="1" id="KW-0812">Transmembrane</keyword>
<proteinExistence type="predicted"/>
<sequence>MNSILLRYFVVVAGRTLAVVVGSILVEALVGSILVVEVVLVGSKTRQTVSIAILTACRSPDRGRARPPPTPVSIYHNRQFQSINRSCSRHFIHRLIEEARENQEWSEWSDNRK</sequence>
<dbReference type="RefSeq" id="XP_020075895.1">
    <property type="nucleotide sequence ID" value="XM_020221240.1"/>
</dbReference>